<evidence type="ECO:0000313" key="3">
    <source>
        <dbReference type="Proteomes" id="UP001212996"/>
    </source>
</evidence>
<feature type="non-terminal residue" evidence="2">
    <location>
        <position position="1"/>
    </location>
</feature>
<dbReference type="InterPro" id="IPR050708">
    <property type="entry name" value="T6SS_VgrG/RHS"/>
</dbReference>
<evidence type="ECO:0000313" key="2">
    <source>
        <dbReference type="EMBL" id="MDB6375266.1"/>
    </source>
</evidence>
<dbReference type="PANTHER" id="PTHR32305:SF15">
    <property type="entry name" value="PROTEIN RHSA-RELATED"/>
    <property type="match status" value="1"/>
</dbReference>
<dbReference type="RefSeq" id="WP_271868329.1">
    <property type="nucleotide sequence ID" value="NZ_JAQMFO010000120.1"/>
</dbReference>
<evidence type="ECO:0000259" key="1">
    <source>
        <dbReference type="Pfam" id="PF14411"/>
    </source>
</evidence>
<sequence>KPTAIIGYDYLWSGEQLIVETPVYADGTVGYENSIHWLYEPGALTPLARHEKGQLYYVVSDHQGTVREILTEAGELIWAGRLLTWGEPECWPVLTVNDPRNLTCNLRFCGQYEDEESGLYYNRFRYYDNETGQYLCADPIGLNGGLNPYAYVHNPANWIDPLGLAGCPADYSQKREYWSSDPITFKGNKVYQRNDLFDPQHMSAWRDQGKVIRGTNIERMASGRAPVGHDGKAVNLHHMLQTQNGPIAEMSQTFHKVNHKAIHINPNTIPSGIDRATFNKWREQYWINRAGDFK</sequence>
<feature type="domain" description="LHH" evidence="1">
    <location>
        <begin position="215"/>
        <end position="291"/>
    </location>
</feature>
<reference evidence="2" key="1">
    <citation type="submission" date="2023-01" db="EMBL/GenBank/DDBJ databases">
        <title>Genome sequencing of Photorhabdus bodei 09-20.</title>
        <authorList>
            <person name="Kalindamar S."/>
            <person name="Kumru S."/>
        </authorList>
    </citation>
    <scope>NUCLEOTIDE SEQUENCE</scope>
    <source>
        <strain evidence="2">09-20</strain>
    </source>
</reference>
<protein>
    <submittedName>
        <fullName evidence="2">HNH/ENDO VII family nuclease</fullName>
    </submittedName>
</protein>
<dbReference type="Pfam" id="PF14411">
    <property type="entry name" value="LHH"/>
    <property type="match status" value="1"/>
</dbReference>
<dbReference type="PANTHER" id="PTHR32305">
    <property type="match status" value="1"/>
</dbReference>
<proteinExistence type="predicted"/>
<dbReference type="EMBL" id="JAQMFO010000120">
    <property type="protein sequence ID" value="MDB6375266.1"/>
    <property type="molecule type" value="Genomic_DNA"/>
</dbReference>
<comment type="caution">
    <text evidence="2">The sequence shown here is derived from an EMBL/GenBank/DDBJ whole genome shotgun (WGS) entry which is preliminary data.</text>
</comment>
<dbReference type="InterPro" id="IPR026834">
    <property type="entry name" value="LHH"/>
</dbReference>
<accession>A0AAW6BR35</accession>
<dbReference type="PRINTS" id="PR00394">
    <property type="entry name" value="RHSPROTEIN"/>
</dbReference>
<dbReference type="AlphaFoldDB" id="A0AAW6BR35"/>
<organism evidence="2 3">
    <name type="scientific">Photorhabdus bodei</name>
    <dbReference type="NCBI Taxonomy" id="2029681"/>
    <lineage>
        <taxon>Bacteria</taxon>
        <taxon>Pseudomonadati</taxon>
        <taxon>Pseudomonadota</taxon>
        <taxon>Gammaproteobacteria</taxon>
        <taxon>Enterobacterales</taxon>
        <taxon>Morganellaceae</taxon>
        <taxon>Photorhabdus</taxon>
    </lineage>
</organism>
<dbReference type="Proteomes" id="UP001212996">
    <property type="component" value="Unassembled WGS sequence"/>
</dbReference>
<dbReference type="InterPro" id="IPR022385">
    <property type="entry name" value="Rhs_assc_core"/>
</dbReference>
<dbReference type="NCBIfam" id="TIGR03696">
    <property type="entry name" value="Rhs_assc_core"/>
    <property type="match status" value="1"/>
</dbReference>
<name>A0AAW6BR35_9GAMM</name>
<gene>
    <name evidence="2" type="ORF">PH362_26175</name>
</gene>
<dbReference type="Gene3D" id="2.180.10.10">
    <property type="entry name" value="RHS repeat-associated core"/>
    <property type="match status" value="1"/>
</dbReference>